<keyword evidence="3" id="KW-1185">Reference proteome</keyword>
<organism evidence="2 3">
    <name type="scientific">Ameiurus melas</name>
    <name type="common">Black bullhead</name>
    <name type="synonym">Silurus melas</name>
    <dbReference type="NCBI Taxonomy" id="219545"/>
    <lineage>
        <taxon>Eukaryota</taxon>
        <taxon>Metazoa</taxon>
        <taxon>Chordata</taxon>
        <taxon>Craniata</taxon>
        <taxon>Vertebrata</taxon>
        <taxon>Euteleostomi</taxon>
        <taxon>Actinopterygii</taxon>
        <taxon>Neopterygii</taxon>
        <taxon>Teleostei</taxon>
        <taxon>Ostariophysi</taxon>
        <taxon>Siluriformes</taxon>
        <taxon>Ictaluridae</taxon>
        <taxon>Ameiurus</taxon>
    </lineage>
</organism>
<protein>
    <submittedName>
        <fullName evidence="2">Uncharacterized protein</fullName>
    </submittedName>
</protein>
<proteinExistence type="predicted"/>
<dbReference type="AlphaFoldDB" id="A0A7J6AB34"/>
<feature type="compositionally biased region" description="Basic and acidic residues" evidence="1">
    <location>
        <begin position="61"/>
        <end position="72"/>
    </location>
</feature>
<sequence length="72" mass="7989">MVLKGPLASDSRLWRFSGLPWCIESLEKIILVSSGSTRGKGNSRRQAGQSGAEGGGRMPRNRFETPRVHHRQ</sequence>
<evidence type="ECO:0000313" key="2">
    <source>
        <dbReference type="EMBL" id="KAF4079850.1"/>
    </source>
</evidence>
<reference evidence="2 3" key="1">
    <citation type="submission" date="2020-02" db="EMBL/GenBank/DDBJ databases">
        <title>A chromosome-scale genome assembly of the black bullhead catfish (Ameiurus melas).</title>
        <authorList>
            <person name="Wen M."/>
            <person name="Zham M."/>
            <person name="Cabau C."/>
            <person name="Klopp C."/>
            <person name="Donnadieu C."/>
            <person name="Roques C."/>
            <person name="Bouchez O."/>
            <person name="Lampietro C."/>
            <person name="Jouanno E."/>
            <person name="Herpin A."/>
            <person name="Louis A."/>
            <person name="Berthelot C."/>
            <person name="Parey E."/>
            <person name="Roest-Crollius H."/>
            <person name="Braasch I."/>
            <person name="Postlethwait J."/>
            <person name="Robinson-Rechavi M."/>
            <person name="Echchiki A."/>
            <person name="Begum T."/>
            <person name="Montfort J."/>
            <person name="Schartl M."/>
            <person name="Bobe J."/>
            <person name="Guiguen Y."/>
        </authorList>
    </citation>
    <scope>NUCLEOTIDE SEQUENCE [LARGE SCALE GENOMIC DNA]</scope>
    <source>
        <strain evidence="2">M_S1</strain>
        <tissue evidence="2">Blood</tissue>
    </source>
</reference>
<gene>
    <name evidence="2" type="ORF">AMELA_G00183050</name>
</gene>
<evidence type="ECO:0000256" key="1">
    <source>
        <dbReference type="SAM" id="MobiDB-lite"/>
    </source>
</evidence>
<accession>A0A7J6AB34</accession>
<evidence type="ECO:0000313" key="3">
    <source>
        <dbReference type="Proteomes" id="UP000593565"/>
    </source>
</evidence>
<comment type="caution">
    <text evidence="2">The sequence shown here is derived from an EMBL/GenBank/DDBJ whole genome shotgun (WGS) entry which is preliminary data.</text>
</comment>
<dbReference type="Proteomes" id="UP000593565">
    <property type="component" value="Unassembled WGS sequence"/>
</dbReference>
<feature type="compositionally biased region" description="Polar residues" evidence="1">
    <location>
        <begin position="34"/>
        <end position="49"/>
    </location>
</feature>
<feature type="region of interest" description="Disordered" evidence="1">
    <location>
        <begin position="34"/>
        <end position="72"/>
    </location>
</feature>
<dbReference type="EMBL" id="JAAGNN010000015">
    <property type="protein sequence ID" value="KAF4079850.1"/>
    <property type="molecule type" value="Genomic_DNA"/>
</dbReference>
<name>A0A7J6AB34_AMEME</name>